<dbReference type="Pfam" id="PF00135">
    <property type="entry name" value="COesterase"/>
    <property type="match status" value="1"/>
</dbReference>
<proteinExistence type="inferred from homology"/>
<dbReference type="EMBL" id="JARBDR010000903">
    <property type="protein sequence ID" value="KAJ8304011.1"/>
    <property type="molecule type" value="Genomic_DNA"/>
</dbReference>
<gene>
    <name evidence="5" type="ORF">KUTeg_017594</name>
</gene>
<name>A0ABQ9EFD1_TEGGR</name>
<dbReference type="Proteomes" id="UP001217089">
    <property type="component" value="Unassembled WGS sequence"/>
</dbReference>
<dbReference type="PROSITE" id="PS00941">
    <property type="entry name" value="CARBOXYLESTERASE_B_2"/>
    <property type="match status" value="1"/>
</dbReference>
<evidence type="ECO:0000259" key="4">
    <source>
        <dbReference type="Pfam" id="PF00135"/>
    </source>
</evidence>
<keyword evidence="3" id="KW-0378">Hydrolase</keyword>
<accession>A0ABQ9EFD1</accession>
<comment type="similarity">
    <text evidence="1">Belongs to the type-B carboxylesterase/lipase family.</text>
</comment>
<dbReference type="Gene3D" id="3.40.50.1820">
    <property type="entry name" value="alpha/beta hydrolase"/>
    <property type="match status" value="1"/>
</dbReference>
<keyword evidence="2" id="KW-0719">Serine esterase</keyword>
<protein>
    <recommendedName>
        <fullName evidence="4">Carboxylesterase type B domain-containing protein</fullName>
    </recommendedName>
</protein>
<evidence type="ECO:0000313" key="5">
    <source>
        <dbReference type="EMBL" id="KAJ8304011.1"/>
    </source>
</evidence>
<evidence type="ECO:0000256" key="2">
    <source>
        <dbReference type="ARBA" id="ARBA00022487"/>
    </source>
</evidence>
<evidence type="ECO:0000256" key="3">
    <source>
        <dbReference type="ARBA" id="ARBA00022801"/>
    </source>
</evidence>
<dbReference type="PANTHER" id="PTHR43918:SF4">
    <property type="entry name" value="CARBOXYLIC ESTER HYDROLASE"/>
    <property type="match status" value="1"/>
</dbReference>
<dbReference type="InterPro" id="IPR050654">
    <property type="entry name" value="AChE-related_enzymes"/>
</dbReference>
<dbReference type="InterPro" id="IPR019819">
    <property type="entry name" value="Carboxylesterase_B_CS"/>
</dbReference>
<sequence length="117" mass="12715">MARIGSNRELIIVETWEDAEDPQPWQGVLDATSGKPQCYQSPCLFPIDCKAEMSEDCLYLNIYAPLDAGPDTKKAVMVFIHGGSFTSGVSDGPIYSAENLASLGDVIIVTINYRLGN</sequence>
<dbReference type="PANTHER" id="PTHR43918">
    <property type="entry name" value="ACETYLCHOLINESTERASE"/>
    <property type="match status" value="1"/>
</dbReference>
<dbReference type="InterPro" id="IPR029058">
    <property type="entry name" value="AB_hydrolase_fold"/>
</dbReference>
<dbReference type="InterPro" id="IPR002018">
    <property type="entry name" value="CarbesteraseB"/>
</dbReference>
<evidence type="ECO:0000256" key="1">
    <source>
        <dbReference type="ARBA" id="ARBA00005964"/>
    </source>
</evidence>
<organism evidence="5 6">
    <name type="scientific">Tegillarca granosa</name>
    <name type="common">Malaysian cockle</name>
    <name type="synonym">Anadara granosa</name>
    <dbReference type="NCBI Taxonomy" id="220873"/>
    <lineage>
        <taxon>Eukaryota</taxon>
        <taxon>Metazoa</taxon>
        <taxon>Spiralia</taxon>
        <taxon>Lophotrochozoa</taxon>
        <taxon>Mollusca</taxon>
        <taxon>Bivalvia</taxon>
        <taxon>Autobranchia</taxon>
        <taxon>Pteriomorphia</taxon>
        <taxon>Arcoida</taxon>
        <taxon>Arcoidea</taxon>
        <taxon>Arcidae</taxon>
        <taxon>Tegillarca</taxon>
    </lineage>
</organism>
<comment type="caution">
    <text evidence="5">The sequence shown here is derived from an EMBL/GenBank/DDBJ whole genome shotgun (WGS) entry which is preliminary data.</text>
</comment>
<evidence type="ECO:0000313" key="6">
    <source>
        <dbReference type="Proteomes" id="UP001217089"/>
    </source>
</evidence>
<reference evidence="5 6" key="1">
    <citation type="submission" date="2022-12" db="EMBL/GenBank/DDBJ databases">
        <title>Chromosome-level genome of Tegillarca granosa.</title>
        <authorList>
            <person name="Kim J."/>
        </authorList>
    </citation>
    <scope>NUCLEOTIDE SEQUENCE [LARGE SCALE GENOMIC DNA]</scope>
    <source>
        <strain evidence="5">Teg-2019</strain>
        <tissue evidence="5">Adductor muscle</tissue>
    </source>
</reference>
<feature type="domain" description="Carboxylesterase type B" evidence="4">
    <location>
        <begin position="16"/>
        <end position="116"/>
    </location>
</feature>
<dbReference type="SUPFAM" id="SSF53474">
    <property type="entry name" value="alpha/beta-Hydrolases"/>
    <property type="match status" value="1"/>
</dbReference>
<keyword evidence="6" id="KW-1185">Reference proteome</keyword>